<accession>A0A2S8G0P2</accession>
<sequence length="603" mass="68857">MRVAKVPSDIMREGRRYLDSIPEVRILQDFTRFTTEQLWGLCCRVSLPNIATNLIASDTDWWITFDDDFPHSPISVRPAVKNGISLTFPHQRYNGNTYSTLPWRSGHICVHDPTFIFRQNSLDVDPIGQPSRLAWYVQRTIEWLKAASSSSLMRPGDPFEFPDFPGESRNRYTIAHGETEDSLLQWTKIENRVGVAELVAADTKPHLEYVIRKFVTLRSETVLSYAWGSKISKETRAIRPAIWLRCEDMPITLPYQAIDTWGELIAFLETQGRLSDFRNALESIRDGGSHFLLLGFPIPSRVDGMSCQMHWQPLALPALSFGDKPRRGFRANSTGHWRQDRYENLRDSKRINWQIAEDWSWKSTSARGRLDSSLSKPKALLIGAGAVGSVVAETLVRCGNSKVVVCDKEGLDNGNLCRHTLDITMVGVGKAKALAQKLNRMHSHAEAWEISEAFPPEKRENRTLIADCDLVLDCTGDNLTLQQLARFNWRRVRSFCSISLSYGAKRIYVYTARSNSFPVEDFHYQFKEWAEVDLREFSDEELVLPNVGCWHPAFPARFDNVSMLVMAAIRRLEEAVTNMETSPRLVVFEQQYNGEVFTGIVRK</sequence>
<proteinExistence type="predicted"/>
<evidence type="ECO:0000259" key="2">
    <source>
        <dbReference type="Pfam" id="PF26398"/>
    </source>
</evidence>
<reference evidence="3 4" key="1">
    <citation type="submission" date="2018-02" db="EMBL/GenBank/DDBJ databases">
        <title>Comparative genomes isolates from brazilian mangrove.</title>
        <authorList>
            <person name="Araujo J.E."/>
            <person name="Taketani R.G."/>
            <person name="Silva M.C.P."/>
            <person name="Loureco M.V."/>
            <person name="Andreote F.D."/>
        </authorList>
    </citation>
    <scope>NUCLEOTIDE SEQUENCE [LARGE SCALE GENOMIC DNA]</scope>
    <source>
        <strain evidence="3 4">Hex-1 MGV</strain>
    </source>
</reference>
<dbReference type="Pfam" id="PF26398">
    <property type="entry name" value="Cap2_linker"/>
    <property type="match status" value="1"/>
</dbReference>
<evidence type="ECO:0000313" key="4">
    <source>
        <dbReference type="Proteomes" id="UP000238322"/>
    </source>
</evidence>
<dbReference type="InterPro" id="IPR000594">
    <property type="entry name" value="ThiF_NAD_FAD-bd"/>
</dbReference>
<protein>
    <submittedName>
        <fullName evidence="3">Uncharacterized protein</fullName>
    </submittedName>
</protein>
<dbReference type="Gene3D" id="3.40.50.720">
    <property type="entry name" value="NAD(P)-binding Rossmann-like Domain"/>
    <property type="match status" value="1"/>
</dbReference>
<dbReference type="Pfam" id="PF00899">
    <property type="entry name" value="ThiF"/>
    <property type="match status" value="1"/>
</dbReference>
<dbReference type="InterPro" id="IPR058964">
    <property type="entry name" value="Cap2_linker"/>
</dbReference>
<comment type="caution">
    <text evidence="3">The sequence shown here is derived from an EMBL/GenBank/DDBJ whole genome shotgun (WGS) entry which is preliminary data.</text>
</comment>
<dbReference type="OrthoDB" id="4088010at2"/>
<dbReference type="SUPFAM" id="SSF69572">
    <property type="entry name" value="Activating enzymes of the ubiquitin-like proteins"/>
    <property type="match status" value="1"/>
</dbReference>
<dbReference type="GO" id="GO:0008641">
    <property type="term" value="F:ubiquitin-like modifier activating enzyme activity"/>
    <property type="evidence" value="ECO:0007669"/>
    <property type="project" value="InterPro"/>
</dbReference>
<dbReference type="EMBL" id="PUHY01000005">
    <property type="protein sequence ID" value="PQO37831.1"/>
    <property type="molecule type" value="Genomic_DNA"/>
</dbReference>
<dbReference type="InterPro" id="IPR035985">
    <property type="entry name" value="Ubiquitin-activating_enz"/>
</dbReference>
<dbReference type="PANTHER" id="PTHR43267">
    <property type="entry name" value="TRNA THREONYLCARBAMOYLADENOSINE DEHYDRATASE"/>
    <property type="match status" value="1"/>
</dbReference>
<dbReference type="PANTHER" id="PTHR43267:SF1">
    <property type="entry name" value="TRNA THREONYLCARBAMOYLADENOSINE DEHYDRATASE"/>
    <property type="match status" value="1"/>
</dbReference>
<dbReference type="Proteomes" id="UP000238322">
    <property type="component" value="Unassembled WGS sequence"/>
</dbReference>
<dbReference type="GO" id="GO:0061504">
    <property type="term" value="P:cyclic threonylcarbamoyladenosine biosynthetic process"/>
    <property type="evidence" value="ECO:0007669"/>
    <property type="project" value="TreeGrafter"/>
</dbReference>
<name>A0A2S8G0P2_9BACT</name>
<organism evidence="3 4">
    <name type="scientific">Blastopirellula marina</name>
    <dbReference type="NCBI Taxonomy" id="124"/>
    <lineage>
        <taxon>Bacteria</taxon>
        <taxon>Pseudomonadati</taxon>
        <taxon>Planctomycetota</taxon>
        <taxon>Planctomycetia</taxon>
        <taxon>Pirellulales</taxon>
        <taxon>Pirellulaceae</taxon>
        <taxon>Blastopirellula</taxon>
    </lineage>
</organism>
<dbReference type="GO" id="GO:0061503">
    <property type="term" value="F:tRNA threonylcarbamoyladenosine dehydratase"/>
    <property type="evidence" value="ECO:0007669"/>
    <property type="project" value="TreeGrafter"/>
</dbReference>
<dbReference type="RefSeq" id="WP_105329080.1">
    <property type="nucleotide sequence ID" value="NZ_PUHY01000005.1"/>
</dbReference>
<dbReference type="AlphaFoldDB" id="A0A2S8G0P2"/>
<feature type="domain" description="Cap2 central linker" evidence="2">
    <location>
        <begin position="151"/>
        <end position="359"/>
    </location>
</feature>
<evidence type="ECO:0000259" key="1">
    <source>
        <dbReference type="Pfam" id="PF00899"/>
    </source>
</evidence>
<gene>
    <name evidence="3" type="ORF">C5Y83_07775</name>
</gene>
<feature type="domain" description="THIF-type NAD/FAD binding fold" evidence="1">
    <location>
        <begin position="373"/>
        <end position="480"/>
    </location>
</feature>
<dbReference type="InterPro" id="IPR045886">
    <property type="entry name" value="ThiF/MoeB/HesA"/>
</dbReference>
<evidence type="ECO:0000313" key="3">
    <source>
        <dbReference type="EMBL" id="PQO37831.1"/>
    </source>
</evidence>